<dbReference type="GO" id="GO:0005736">
    <property type="term" value="C:RNA polymerase I complex"/>
    <property type="evidence" value="ECO:0007669"/>
    <property type="project" value="TreeGrafter"/>
</dbReference>
<keyword evidence="9" id="KW-0539">Nucleus</keyword>
<evidence type="ECO:0000256" key="4">
    <source>
        <dbReference type="ARBA" id="ARBA00022478"/>
    </source>
</evidence>
<organism evidence="14 15">
    <name type="scientific">Tetragonisca angustula</name>
    <dbReference type="NCBI Taxonomy" id="166442"/>
    <lineage>
        <taxon>Eukaryota</taxon>
        <taxon>Metazoa</taxon>
        <taxon>Ecdysozoa</taxon>
        <taxon>Arthropoda</taxon>
        <taxon>Hexapoda</taxon>
        <taxon>Insecta</taxon>
        <taxon>Pterygota</taxon>
        <taxon>Neoptera</taxon>
        <taxon>Endopterygota</taxon>
        <taxon>Hymenoptera</taxon>
        <taxon>Apocrita</taxon>
        <taxon>Aculeata</taxon>
        <taxon>Apoidea</taxon>
        <taxon>Anthophila</taxon>
        <taxon>Apidae</taxon>
        <taxon>Tetragonisca</taxon>
    </lineage>
</organism>
<evidence type="ECO:0000256" key="2">
    <source>
        <dbReference type="ARBA" id="ARBA00008925"/>
    </source>
</evidence>
<evidence type="ECO:0000313" key="14">
    <source>
        <dbReference type="EMBL" id="KAK9307352.1"/>
    </source>
</evidence>
<dbReference type="PROSITE" id="PS51133">
    <property type="entry name" value="ZF_TFIIS_2"/>
    <property type="match status" value="1"/>
</dbReference>
<evidence type="ECO:0000256" key="9">
    <source>
        <dbReference type="ARBA" id="ARBA00023242"/>
    </source>
</evidence>
<gene>
    <name evidence="14" type="ORF">QLX08_002261</name>
</gene>
<dbReference type="SUPFAM" id="SSF57783">
    <property type="entry name" value="Zinc beta-ribbon"/>
    <property type="match status" value="1"/>
</dbReference>
<comment type="function">
    <text evidence="11">Core component of RNA polymerase I (Pol I), a DNA-dependent RNA polymerase which synthesizes ribosomal RNA precursors using the four ribonucleoside triphosphates as substrates. Can mediate Pol I proofreading of the nascent RNA transcript. Anchors into the Pol I active site to monitor transcription fidelity and cleave mis-incorporated 5'-ribonucleotides.</text>
</comment>
<keyword evidence="7" id="KW-0862">Zinc</keyword>
<keyword evidence="5" id="KW-0479">Metal-binding</keyword>
<proteinExistence type="inferred from homology"/>
<dbReference type="InterPro" id="IPR019761">
    <property type="entry name" value="DNA-dir_RNA_pol-M_15_CS"/>
</dbReference>
<evidence type="ECO:0000256" key="1">
    <source>
        <dbReference type="ARBA" id="ARBA00004604"/>
    </source>
</evidence>
<evidence type="ECO:0000256" key="5">
    <source>
        <dbReference type="ARBA" id="ARBA00022723"/>
    </source>
</evidence>
<dbReference type="PROSITE" id="PS01030">
    <property type="entry name" value="RNA_POL_M_15KD"/>
    <property type="match status" value="1"/>
</dbReference>
<dbReference type="InterPro" id="IPR034004">
    <property type="entry name" value="Zn_ribbon_RPA12_C"/>
</dbReference>
<evidence type="ECO:0000256" key="11">
    <source>
        <dbReference type="ARBA" id="ARBA00044497"/>
    </source>
</evidence>
<dbReference type="InterPro" id="IPR001222">
    <property type="entry name" value="Znf_TFIIS"/>
</dbReference>
<comment type="similarity">
    <text evidence="2">Belongs to the archaeal RpoM/eukaryotic RPA12/RPB9/RPC11 RNA polymerase family.</text>
</comment>
<dbReference type="Gene3D" id="2.20.25.10">
    <property type="match status" value="1"/>
</dbReference>
<keyword evidence="6 12" id="KW-0863">Zinc-finger</keyword>
<comment type="caution">
    <text evidence="14">The sequence shown here is derived from an EMBL/GenBank/DDBJ whole genome shotgun (WGS) entry which is preliminary data.</text>
</comment>
<evidence type="ECO:0000256" key="10">
    <source>
        <dbReference type="ARBA" id="ARBA00031781"/>
    </source>
</evidence>
<dbReference type="PANTHER" id="PTHR11239:SF14">
    <property type="entry name" value="DNA-DIRECTED RNA POLYMERASE I SUBUNIT RPA12"/>
    <property type="match status" value="1"/>
</dbReference>
<dbReference type="EMBL" id="JAWNGG020000030">
    <property type="protein sequence ID" value="KAK9307352.1"/>
    <property type="molecule type" value="Genomic_DNA"/>
</dbReference>
<dbReference type="PANTHER" id="PTHR11239">
    <property type="entry name" value="DNA-DIRECTED RNA POLYMERASE"/>
    <property type="match status" value="1"/>
</dbReference>
<protein>
    <recommendedName>
        <fullName evidence="3">DNA-directed RNA polymerase I subunit RPA12</fullName>
    </recommendedName>
    <alternativeName>
        <fullName evidence="10">DNA-directed RNA polymerase I subunit H</fullName>
    </alternativeName>
</protein>
<evidence type="ECO:0000256" key="3">
    <source>
        <dbReference type="ARBA" id="ARBA00018784"/>
    </source>
</evidence>
<dbReference type="Pfam" id="PF01096">
    <property type="entry name" value="Zn_ribbon_TFIIS"/>
    <property type="match status" value="1"/>
</dbReference>
<dbReference type="GO" id="GO:0003676">
    <property type="term" value="F:nucleic acid binding"/>
    <property type="evidence" value="ECO:0007669"/>
    <property type="project" value="InterPro"/>
</dbReference>
<reference evidence="14 15" key="1">
    <citation type="submission" date="2024-05" db="EMBL/GenBank/DDBJ databases">
        <title>The nuclear and mitochondrial genome assemblies of Tetragonisca angustula (Apidae: Meliponini), a tiny yet remarkable pollinator in the Neotropics.</title>
        <authorList>
            <person name="Ferrari R."/>
            <person name="Ricardo P.C."/>
            <person name="Dias F.C."/>
            <person name="Araujo N.S."/>
            <person name="Soares D.O."/>
            <person name="Zhou Q.-S."/>
            <person name="Zhu C.-D."/>
            <person name="Coutinho L."/>
            <person name="Airas M.C."/>
            <person name="Batista T.M."/>
        </authorList>
    </citation>
    <scope>NUCLEOTIDE SEQUENCE [LARGE SCALE GENOMIC DNA]</scope>
    <source>
        <strain evidence="14">ASF017062</strain>
        <tissue evidence="14">Abdomen</tissue>
    </source>
</reference>
<keyword evidence="8" id="KW-0804">Transcription</keyword>
<keyword evidence="4" id="KW-0240">DNA-directed RNA polymerase</keyword>
<accession>A0AAW1AC09</accession>
<dbReference type="SMART" id="SM00440">
    <property type="entry name" value="ZnF_C2C2"/>
    <property type="match status" value="1"/>
</dbReference>
<dbReference type="GO" id="GO:0008270">
    <property type="term" value="F:zinc ion binding"/>
    <property type="evidence" value="ECO:0007669"/>
    <property type="project" value="UniProtKB-KW"/>
</dbReference>
<evidence type="ECO:0000256" key="7">
    <source>
        <dbReference type="ARBA" id="ARBA00022833"/>
    </source>
</evidence>
<name>A0AAW1AC09_9HYME</name>
<evidence type="ECO:0000256" key="8">
    <source>
        <dbReference type="ARBA" id="ARBA00023163"/>
    </source>
</evidence>
<sequence>MAQSKSTGFFISTPGFCSDCGSILPLLEETGNVECYACKKVWGPEAFGDMEMSYVIHFNKKNVYGSSKEKDDKEEEAEGPIVERKCPQCQNNKMSYATLQLRSADEGQTVFYTCTKCKRFHFQIQRDREFVTEIFITHFNFYIQCHFIDDW</sequence>
<keyword evidence="15" id="KW-1185">Reference proteome</keyword>
<evidence type="ECO:0000259" key="13">
    <source>
        <dbReference type="PROSITE" id="PS51133"/>
    </source>
</evidence>
<dbReference type="GO" id="GO:0006363">
    <property type="term" value="P:termination of RNA polymerase I transcription"/>
    <property type="evidence" value="ECO:0007669"/>
    <property type="project" value="TreeGrafter"/>
</dbReference>
<dbReference type="InterPro" id="IPR012164">
    <property type="entry name" value="Rpa12/Rpb9/Rpc10/TFS"/>
</dbReference>
<evidence type="ECO:0000256" key="6">
    <source>
        <dbReference type="ARBA" id="ARBA00022771"/>
    </source>
</evidence>
<dbReference type="AlphaFoldDB" id="A0AAW1AC09"/>
<feature type="domain" description="TFIIS-type" evidence="13">
    <location>
        <begin position="82"/>
        <end position="123"/>
    </location>
</feature>
<dbReference type="Proteomes" id="UP001432146">
    <property type="component" value="Unassembled WGS sequence"/>
</dbReference>
<dbReference type="CDD" id="cd10507">
    <property type="entry name" value="Zn-ribbon_RPA12"/>
    <property type="match status" value="1"/>
</dbReference>
<comment type="subcellular location">
    <subcellularLocation>
        <location evidence="1">Nucleus</location>
        <location evidence="1">Nucleolus</location>
    </subcellularLocation>
</comment>
<dbReference type="GO" id="GO:0003899">
    <property type="term" value="F:DNA-directed RNA polymerase activity"/>
    <property type="evidence" value="ECO:0007669"/>
    <property type="project" value="InterPro"/>
</dbReference>
<evidence type="ECO:0000256" key="12">
    <source>
        <dbReference type="PROSITE-ProRule" id="PRU00472"/>
    </source>
</evidence>
<evidence type="ECO:0000313" key="15">
    <source>
        <dbReference type="Proteomes" id="UP001432146"/>
    </source>
</evidence>